<protein>
    <submittedName>
        <fullName evidence="1">DNA polymerase beta domain protein region (Modular protein)</fullName>
    </submittedName>
</protein>
<name>A0A7U7G7H7_9GAMM</name>
<dbReference type="SUPFAM" id="SSF81301">
    <property type="entry name" value="Nucleotidyltransferase"/>
    <property type="match status" value="1"/>
</dbReference>
<accession>A0A7U7G7H7</accession>
<gene>
    <name evidence="1" type="ORF">BN874_100037</name>
</gene>
<organism evidence="1 2">
    <name type="scientific">Candidatus Contendobacter odensis Run_B_J11</name>
    <dbReference type="NCBI Taxonomy" id="1400861"/>
    <lineage>
        <taxon>Bacteria</taxon>
        <taxon>Pseudomonadati</taxon>
        <taxon>Pseudomonadota</taxon>
        <taxon>Gammaproteobacteria</taxon>
        <taxon>Candidatus Competibacteraceae</taxon>
        <taxon>Candidatus Contendibacter</taxon>
    </lineage>
</organism>
<proteinExistence type="predicted"/>
<keyword evidence="2" id="KW-1185">Reference proteome</keyword>
<evidence type="ECO:0000313" key="2">
    <source>
        <dbReference type="Proteomes" id="UP000019184"/>
    </source>
</evidence>
<reference evidence="1 2" key="1">
    <citation type="journal article" date="2014" name="ISME J.">
        <title>Candidatus Competibacter-lineage genomes retrieved from metagenomes reveal functional metabolic diversity.</title>
        <authorList>
            <person name="McIlroy S.J."/>
            <person name="Albertsen M."/>
            <person name="Andresen E.K."/>
            <person name="Saunders A.M."/>
            <person name="Kristiansen R."/>
            <person name="Stokholm-Bjerregaard M."/>
            <person name="Nielsen K.L."/>
            <person name="Nielsen P.H."/>
        </authorList>
    </citation>
    <scope>NUCLEOTIDE SEQUENCE [LARGE SCALE GENOMIC DNA]</scope>
    <source>
        <strain evidence="1 2">Run_B_J11</strain>
    </source>
</reference>
<dbReference type="InterPro" id="IPR043519">
    <property type="entry name" value="NT_sf"/>
</dbReference>
<dbReference type="Gene3D" id="3.30.460.10">
    <property type="entry name" value="Beta Polymerase, domain 2"/>
    <property type="match status" value="1"/>
</dbReference>
<dbReference type="CDD" id="cd05403">
    <property type="entry name" value="NT_KNTase_like"/>
    <property type="match status" value="1"/>
</dbReference>
<dbReference type="Proteomes" id="UP000019184">
    <property type="component" value="Unassembled WGS sequence"/>
</dbReference>
<comment type="caution">
    <text evidence="1">The sequence shown here is derived from an EMBL/GenBank/DDBJ whole genome shotgun (WGS) entry which is preliminary data.</text>
</comment>
<evidence type="ECO:0000313" key="1">
    <source>
        <dbReference type="EMBL" id="CDH43084.1"/>
    </source>
</evidence>
<dbReference type="EMBL" id="CBTK010000002">
    <property type="protein sequence ID" value="CDH43084.1"/>
    <property type="molecule type" value="Genomic_DNA"/>
</dbReference>
<dbReference type="AlphaFoldDB" id="A0A7U7G7H7"/>
<sequence>MTTLRGLAKVLPSFPRQRESSKPLKKLDTRFRGYDDFKGLGESPAFNSKDRGKLPMRLCPNEIEAIAQAAKEAFPPGTGIFLFGSRLDDQARGGDIDLLVEPPMAWSPRQVVDRRTRFIATLYRLLEEQRIDVLIAPADASDPRAIVDHARNHRVALVQI</sequence>